<proteinExistence type="predicted"/>
<dbReference type="Gene3D" id="3.40.50.2300">
    <property type="match status" value="1"/>
</dbReference>
<evidence type="ECO:0000256" key="1">
    <source>
        <dbReference type="ARBA" id="ARBA00000085"/>
    </source>
</evidence>
<feature type="domain" description="Histidine kinase" evidence="5">
    <location>
        <begin position="287"/>
        <end position="506"/>
    </location>
</feature>
<protein>
    <recommendedName>
        <fullName evidence="2">histidine kinase</fullName>
        <ecNumber evidence="2">2.7.13.3</ecNumber>
    </recommendedName>
</protein>
<dbReference type="SMART" id="SM00448">
    <property type="entry name" value="REC"/>
    <property type="match status" value="1"/>
</dbReference>
<feature type="modified residue" description="4-aspartylphosphate" evidence="4">
    <location>
        <position position="573"/>
    </location>
</feature>
<sequence>MFSRPSADGLSPERRFELMISGVRDYAIYFLDRQGFVSSWNAGAERFKGYRADEIIGRHFSVFYTPEDQTLGLPARALRTALAEGKFEMEAWRVRKDGSRFWASVVLDPIFDETGEHVGFVKITRDISERKAAQEALLESERRFRLLVQGVTDYAIFMLSPEGIVTNWNPGAQRIKGYTEQEIVGRHFGCFYTEEDREKGMPAATLIRASTEGRSEHEGWRVRRDGTRFWAHVVVDAIRDADGHLLGFAKVTRDVTERREAAAALERANAQLFQAQKMEAIGQLTGGIAHDFNNLLAVISSSLDVLGTQPPPHVAARMQDAMRRAVTRGATLTQQLLSFARQQPLKPETCQLDEVIESFESMLRRAVPSSISLDIRASSGDSLVNVDVVRFEAALLNLVVNARDAIAGTGQIDIRTGSAELRDGDVPSLRAGRYLRVQVTDTGCGMSPEIIARATEPFFTTKEPGKGTGLGLSQVYGFISQSGGAVDIASEPGRGTTVSLYLPVVERPAAAAARLPATDVAETVLVVDDESEVLEATAELFRSIGYTVVTASTAAEAIFRLERDSEIDFLFTDVVMSGAMDGLELARRARDMRRGLRVVVASGHISPSRHGDGELDDFVFIAKPYRLAELARAMRRAAEASRRAQDA</sequence>
<dbReference type="InterPro" id="IPR001610">
    <property type="entry name" value="PAC"/>
</dbReference>
<dbReference type="SMART" id="SM00388">
    <property type="entry name" value="HisKA"/>
    <property type="match status" value="1"/>
</dbReference>
<dbReference type="InterPro" id="IPR000014">
    <property type="entry name" value="PAS"/>
</dbReference>
<dbReference type="EC" id="2.7.13.3" evidence="2"/>
<feature type="domain" description="PAC" evidence="8">
    <location>
        <begin position="87"/>
        <end position="139"/>
    </location>
</feature>
<evidence type="ECO:0000259" key="7">
    <source>
        <dbReference type="PROSITE" id="PS50112"/>
    </source>
</evidence>
<feature type="domain" description="PAS" evidence="7">
    <location>
        <begin position="12"/>
        <end position="85"/>
    </location>
</feature>
<dbReference type="Pfam" id="PF02518">
    <property type="entry name" value="HATPase_c"/>
    <property type="match status" value="1"/>
</dbReference>
<dbReference type="InterPro" id="IPR004358">
    <property type="entry name" value="Sig_transdc_His_kin-like_C"/>
</dbReference>
<dbReference type="PANTHER" id="PTHR43065">
    <property type="entry name" value="SENSOR HISTIDINE KINASE"/>
    <property type="match status" value="1"/>
</dbReference>
<dbReference type="InterPro" id="IPR001789">
    <property type="entry name" value="Sig_transdc_resp-reg_receiver"/>
</dbReference>
<feature type="domain" description="Response regulatory" evidence="6">
    <location>
        <begin position="523"/>
        <end position="638"/>
    </location>
</feature>
<dbReference type="Gene3D" id="1.10.287.130">
    <property type="match status" value="1"/>
</dbReference>
<dbReference type="SMART" id="SM00387">
    <property type="entry name" value="HATPase_c"/>
    <property type="match status" value="1"/>
</dbReference>
<dbReference type="SUPFAM" id="SSF52172">
    <property type="entry name" value="CheY-like"/>
    <property type="match status" value="1"/>
</dbReference>
<keyword evidence="3 4" id="KW-0597">Phosphoprotein</keyword>
<reference evidence="9 10" key="1">
    <citation type="submission" date="2024-01" db="EMBL/GenBank/DDBJ databases">
        <title>The diversity of rhizobia nodulating Mimosa spp. in eleven states of Brazil covering several biomes is determined by host plant, location, and edaphic factors.</title>
        <authorList>
            <person name="Rouws L."/>
            <person name="Barauna A."/>
            <person name="Beukes C."/>
            <person name="De Faria S.M."/>
            <person name="Gross E."/>
            <person name="Dos Reis Junior F.B."/>
            <person name="Simon M."/>
            <person name="Maluk M."/>
            <person name="Odee D.W."/>
            <person name="Kenicer G."/>
            <person name="Young J.P.W."/>
            <person name="Reis V.M."/>
            <person name="Zilli J."/>
            <person name="James E.K."/>
        </authorList>
    </citation>
    <scope>NUCLEOTIDE SEQUENCE [LARGE SCALE GENOMIC DNA]</scope>
    <source>
        <strain evidence="9 10">JPY167</strain>
    </source>
</reference>
<evidence type="ECO:0000256" key="2">
    <source>
        <dbReference type="ARBA" id="ARBA00012438"/>
    </source>
</evidence>
<dbReference type="InterPro" id="IPR036890">
    <property type="entry name" value="HATPase_C_sf"/>
</dbReference>
<keyword evidence="10" id="KW-1185">Reference proteome</keyword>
<gene>
    <name evidence="9" type="ORF">VSR73_19780</name>
</gene>
<evidence type="ECO:0000256" key="3">
    <source>
        <dbReference type="ARBA" id="ARBA00022553"/>
    </source>
</evidence>
<evidence type="ECO:0000256" key="4">
    <source>
        <dbReference type="PROSITE-ProRule" id="PRU00169"/>
    </source>
</evidence>
<evidence type="ECO:0000313" key="9">
    <source>
        <dbReference type="EMBL" id="MEM5423301.1"/>
    </source>
</evidence>
<comment type="catalytic activity">
    <reaction evidence="1">
        <text>ATP + protein L-histidine = ADP + protein N-phospho-L-histidine.</text>
        <dbReference type="EC" id="2.7.13.3"/>
    </reaction>
</comment>
<dbReference type="Pfam" id="PF00072">
    <property type="entry name" value="Response_reg"/>
    <property type="match status" value="1"/>
</dbReference>
<evidence type="ECO:0000259" key="6">
    <source>
        <dbReference type="PROSITE" id="PS50110"/>
    </source>
</evidence>
<dbReference type="Gene3D" id="3.30.450.20">
    <property type="entry name" value="PAS domain"/>
    <property type="match status" value="2"/>
</dbReference>
<evidence type="ECO:0000313" key="10">
    <source>
        <dbReference type="Proteomes" id="UP001489897"/>
    </source>
</evidence>
<dbReference type="Gene3D" id="3.30.565.10">
    <property type="entry name" value="Histidine kinase-like ATPase, C-terminal domain"/>
    <property type="match status" value="1"/>
</dbReference>
<dbReference type="SMART" id="SM00091">
    <property type="entry name" value="PAS"/>
    <property type="match status" value="2"/>
</dbReference>
<dbReference type="RefSeq" id="WP_342947999.1">
    <property type="nucleotide sequence ID" value="NZ_JAYMRV010000006.1"/>
</dbReference>
<dbReference type="PROSITE" id="PS50109">
    <property type="entry name" value="HIS_KIN"/>
    <property type="match status" value="1"/>
</dbReference>
<organism evidence="9 10">
    <name type="scientific">Paraburkholderia ferrariae</name>
    <dbReference type="NCBI Taxonomy" id="386056"/>
    <lineage>
        <taxon>Bacteria</taxon>
        <taxon>Pseudomonadati</taxon>
        <taxon>Pseudomonadota</taxon>
        <taxon>Betaproteobacteria</taxon>
        <taxon>Burkholderiales</taxon>
        <taxon>Burkholderiaceae</taxon>
        <taxon>Paraburkholderia</taxon>
    </lineage>
</organism>
<accession>A0ABU9RTD4</accession>
<dbReference type="NCBIfam" id="TIGR00229">
    <property type="entry name" value="sensory_box"/>
    <property type="match status" value="2"/>
</dbReference>
<dbReference type="PROSITE" id="PS50110">
    <property type="entry name" value="RESPONSE_REGULATORY"/>
    <property type="match status" value="1"/>
</dbReference>
<dbReference type="Pfam" id="PF00512">
    <property type="entry name" value="HisKA"/>
    <property type="match status" value="1"/>
</dbReference>
<dbReference type="Pfam" id="PF13426">
    <property type="entry name" value="PAS_9"/>
    <property type="match status" value="2"/>
</dbReference>
<dbReference type="InterPro" id="IPR036097">
    <property type="entry name" value="HisK_dim/P_sf"/>
</dbReference>
<dbReference type="InterPro" id="IPR035965">
    <property type="entry name" value="PAS-like_dom_sf"/>
</dbReference>
<comment type="caution">
    <text evidence="9">The sequence shown here is derived from an EMBL/GenBank/DDBJ whole genome shotgun (WGS) entry which is preliminary data.</text>
</comment>
<name>A0ABU9RTD4_9BURK</name>
<dbReference type="InterPro" id="IPR000700">
    <property type="entry name" value="PAS-assoc_C"/>
</dbReference>
<dbReference type="SUPFAM" id="SSF47384">
    <property type="entry name" value="Homodimeric domain of signal transducing histidine kinase"/>
    <property type="match status" value="1"/>
</dbReference>
<dbReference type="PRINTS" id="PR00344">
    <property type="entry name" value="BCTRLSENSOR"/>
</dbReference>
<evidence type="ECO:0000259" key="5">
    <source>
        <dbReference type="PROSITE" id="PS50109"/>
    </source>
</evidence>
<dbReference type="CDD" id="cd00082">
    <property type="entry name" value="HisKA"/>
    <property type="match status" value="1"/>
</dbReference>
<dbReference type="InterPro" id="IPR003594">
    <property type="entry name" value="HATPase_dom"/>
</dbReference>
<dbReference type="InterPro" id="IPR011006">
    <property type="entry name" value="CheY-like_superfamily"/>
</dbReference>
<dbReference type="SMART" id="SM00086">
    <property type="entry name" value="PAC"/>
    <property type="match status" value="2"/>
</dbReference>
<dbReference type="PROSITE" id="PS50112">
    <property type="entry name" value="PAS"/>
    <property type="match status" value="2"/>
</dbReference>
<feature type="domain" description="PAS" evidence="7">
    <location>
        <begin position="140"/>
        <end position="214"/>
    </location>
</feature>
<dbReference type="EMBL" id="JAYMRV010000006">
    <property type="protein sequence ID" value="MEM5423301.1"/>
    <property type="molecule type" value="Genomic_DNA"/>
</dbReference>
<dbReference type="Proteomes" id="UP001489897">
    <property type="component" value="Unassembled WGS sequence"/>
</dbReference>
<dbReference type="PANTHER" id="PTHR43065:SF49">
    <property type="entry name" value="HISTIDINE KINASE"/>
    <property type="match status" value="1"/>
</dbReference>
<evidence type="ECO:0000259" key="8">
    <source>
        <dbReference type="PROSITE" id="PS50113"/>
    </source>
</evidence>
<dbReference type="InterPro" id="IPR005467">
    <property type="entry name" value="His_kinase_dom"/>
</dbReference>
<dbReference type="SUPFAM" id="SSF55785">
    <property type="entry name" value="PYP-like sensor domain (PAS domain)"/>
    <property type="match status" value="2"/>
</dbReference>
<dbReference type="CDD" id="cd00130">
    <property type="entry name" value="PAS"/>
    <property type="match status" value="2"/>
</dbReference>
<dbReference type="SUPFAM" id="SSF55874">
    <property type="entry name" value="ATPase domain of HSP90 chaperone/DNA topoisomerase II/histidine kinase"/>
    <property type="match status" value="1"/>
</dbReference>
<feature type="domain" description="PAC" evidence="8">
    <location>
        <begin position="215"/>
        <end position="267"/>
    </location>
</feature>
<dbReference type="PROSITE" id="PS50113">
    <property type="entry name" value="PAC"/>
    <property type="match status" value="2"/>
</dbReference>
<dbReference type="InterPro" id="IPR003661">
    <property type="entry name" value="HisK_dim/P_dom"/>
</dbReference>